<dbReference type="HAMAP" id="MF_01215">
    <property type="entry name" value="OMPdecase_type2"/>
    <property type="match status" value="1"/>
</dbReference>
<name>A0A3S0QWS4_9BACI</name>
<dbReference type="PANTHER" id="PTHR43375">
    <property type="entry name" value="OROTIDINE 5'-PHOSPHATE DECARBOXYLASE"/>
    <property type="match status" value="1"/>
</dbReference>
<keyword evidence="5 7" id="KW-0456">Lyase</keyword>
<dbReference type="OrthoDB" id="9808470at2"/>
<dbReference type="InterPro" id="IPR011060">
    <property type="entry name" value="RibuloseP-bd_barrel"/>
</dbReference>
<organism evidence="9 10">
    <name type="scientific">Lysinibacillus telephonicus</name>
    <dbReference type="NCBI Taxonomy" id="1714840"/>
    <lineage>
        <taxon>Bacteria</taxon>
        <taxon>Bacillati</taxon>
        <taxon>Bacillota</taxon>
        <taxon>Bacilli</taxon>
        <taxon>Bacillales</taxon>
        <taxon>Bacillaceae</taxon>
        <taxon>Lysinibacillus</taxon>
    </lineage>
</organism>
<dbReference type="AlphaFoldDB" id="A0A3S0QWS4"/>
<dbReference type="Gene3D" id="3.20.20.70">
    <property type="entry name" value="Aldolase class I"/>
    <property type="match status" value="1"/>
</dbReference>
<keyword evidence="3 7" id="KW-0210">Decarboxylase</keyword>
<dbReference type="UniPathway" id="UPA00070">
    <property type="reaction ID" value="UER00120"/>
</dbReference>
<accession>A0A3S0QWS4</accession>
<dbReference type="EMBL" id="RXNR01000012">
    <property type="protein sequence ID" value="RTQ94317.1"/>
    <property type="molecule type" value="Genomic_DNA"/>
</dbReference>
<sequence>MFNFSDLIIQNVKMKKSHVVVGIDPDINRIPLFYLKEAESLYGVSSQGAAHALLEFGKTVINTVKDYVAVVKLQSAYFEVYGAYGVATFWELVSHAKNEGLIVIADAKRGDIGPTSRAYSESFFGDKTNKWRDSNPTVDALTINPYLGKDSIDPFYNSAISLKKGLFILVKTSNDSSEDLQDKQLKSQLTVSETIAEWVNNYACDSIGENGYSLIGAVVGATHTKDILKFRKLMPNSIFLLPGYGAQGGKGENITNAFNPDGYGALISASRSIIYSYNKVEIKTEHQIKKCITDAVRNMNNDINDALLRENKLKWKAEALNSRH</sequence>
<dbReference type="CDD" id="cd04725">
    <property type="entry name" value="OMP_decarboxylase_like"/>
    <property type="match status" value="1"/>
</dbReference>
<dbReference type="SUPFAM" id="SSF51366">
    <property type="entry name" value="Ribulose-phoshate binding barrel"/>
    <property type="match status" value="1"/>
</dbReference>
<keyword evidence="10" id="KW-1185">Reference proteome</keyword>
<evidence type="ECO:0000256" key="5">
    <source>
        <dbReference type="ARBA" id="ARBA00023239"/>
    </source>
</evidence>
<dbReference type="NCBIfam" id="TIGR02127">
    <property type="entry name" value="pyrF_sub2"/>
    <property type="match status" value="1"/>
</dbReference>
<dbReference type="RefSeq" id="WP_126293545.1">
    <property type="nucleotide sequence ID" value="NZ_CP155468.1"/>
</dbReference>
<evidence type="ECO:0000259" key="8">
    <source>
        <dbReference type="SMART" id="SM00934"/>
    </source>
</evidence>
<dbReference type="InterPro" id="IPR011995">
    <property type="entry name" value="OMPdecase_type-2"/>
</dbReference>
<keyword evidence="4 7" id="KW-0665">Pyrimidine biosynthesis</keyword>
<dbReference type="Proteomes" id="UP000276349">
    <property type="component" value="Unassembled WGS sequence"/>
</dbReference>
<dbReference type="InterPro" id="IPR001754">
    <property type="entry name" value="OMPdeCOase_dom"/>
</dbReference>
<evidence type="ECO:0000256" key="1">
    <source>
        <dbReference type="ARBA" id="ARBA00004861"/>
    </source>
</evidence>
<dbReference type="EC" id="4.1.1.23" evidence="7"/>
<protein>
    <recommendedName>
        <fullName evidence="7">Orotidine 5'-phosphate decarboxylase</fullName>
        <ecNumber evidence="7">4.1.1.23</ecNumber>
    </recommendedName>
    <alternativeName>
        <fullName evidence="7">OMP decarboxylase</fullName>
        <shortName evidence="7">OMPDCase</shortName>
        <shortName evidence="7">OMPdecase</shortName>
    </alternativeName>
</protein>
<dbReference type="GO" id="GO:0004590">
    <property type="term" value="F:orotidine-5'-phosphate decarboxylase activity"/>
    <property type="evidence" value="ECO:0007669"/>
    <property type="project" value="UniProtKB-UniRule"/>
</dbReference>
<dbReference type="GO" id="GO:0044205">
    <property type="term" value="P:'de novo' UMP biosynthetic process"/>
    <property type="evidence" value="ECO:0007669"/>
    <property type="project" value="UniProtKB-UniRule"/>
</dbReference>
<evidence type="ECO:0000256" key="2">
    <source>
        <dbReference type="ARBA" id="ARBA00008847"/>
    </source>
</evidence>
<comment type="catalytic activity">
    <reaction evidence="6 7">
        <text>orotidine 5'-phosphate + H(+) = UMP + CO2</text>
        <dbReference type="Rhea" id="RHEA:11596"/>
        <dbReference type="ChEBI" id="CHEBI:15378"/>
        <dbReference type="ChEBI" id="CHEBI:16526"/>
        <dbReference type="ChEBI" id="CHEBI:57538"/>
        <dbReference type="ChEBI" id="CHEBI:57865"/>
        <dbReference type="EC" id="4.1.1.23"/>
    </reaction>
</comment>
<evidence type="ECO:0000256" key="4">
    <source>
        <dbReference type="ARBA" id="ARBA00022975"/>
    </source>
</evidence>
<dbReference type="SMART" id="SM00934">
    <property type="entry name" value="OMPdecase"/>
    <property type="match status" value="1"/>
</dbReference>
<comment type="caution">
    <text evidence="9">The sequence shown here is derived from an EMBL/GenBank/DDBJ whole genome shotgun (WGS) entry which is preliminary data.</text>
</comment>
<dbReference type="Pfam" id="PF00215">
    <property type="entry name" value="OMPdecase"/>
    <property type="match status" value="1"/>
</dbReference>
<evidence type="ECO:0000256" key="3">
    <source>
        <dbReference type="ARBA" id="ARBA00022793"/>
    </source>
</evidence>
<reference evidence="9 10" key="1">
    <citation type="submission" date="2018-12" db="EMBL/GenBank/DDBJ databases">
        <authorList>
            <person name="Yu L."/>
        </authorList>
    </citation>
    <scope>NUCLEOTIDE SEQUENCE [LARGE SCALE GENOMIC DNA]</scope>
    <source>
        <strain evidence="9 10">S5H2222</strain>
    </source>
</reference>
<dbReference type="PANTHER" id="PTHR43375:SF1">
    <property type="entry name" value="OROTIDINE 5'-PHOSPHATE DECARBOXYLASE"/>
    <property type="match status" value="1"/>
</dbReference>
<feature type="active site" description="Proton donor" evidence="7">
    <location>
        <position position="108"/>
    </location>
</feature>
<proteinExistence type="inferred from homology"/>
<comment type="pathway">
    <text evidence="1 7">Pyrimidine metabolism; UMP biosynthesis via de novo pathway; UMP from orotate: step 2/2.</text>
</comment>
<evidence type="ECO:0000256" key="7">
    <source>
        <dbReference type="HAMAP-Rule" id="MF_01215"/>
    </source>
</evidence>
<feature type="domain" description="Orotidine 5'-phosphate decarboxylase" evidence="8">
    <location>
        <begin position="18"/>
        <end position="286"/>
    </location>
</feature>
<evidence type="ECO:0000313" key="9">
    <source>
        <dbReference type="EMBL" id="RTQ94317.1"/>
    </source>
</evidence>
<dbReference type="InterPro" id="IPR013785">
    <property type="entry name" value="Aldolase_TIM"/>
</dbReference>
<comment type="similarity">
    <text evidence="2 7">Belongs to the OMP decarboxylase family. Type 2 subfamily.</text>
</comment>
<gene>
    <name evidence="7 9" type="primary">pyrF</name>
    <name evidence="9" type="ORF">EKG35_06050</name>
</gene>
<evidence type="ECO:0000256" key="6">
    <source>
        <dbReference type="ARBA" id="ARBA00049157"/>
    </source>
</evidence>
<dbReference type="GO" id="GO:0006207">
    <property type="term" value="P:'de novo' pyrimidine nucleobase biosynthetic process"/>
    <property type="evidence" value="ECO:0007669"/>
    <property type="project" value="InterPro"/>
</dbReference>
<evidence type="ECO:0000313" key="10">
    <source>
        <dbReference type="Proteomes" id="UP000276349"/>
    </source>
</evidence>